<dbReference type="KEGG" id="auh:AWM75_06845"/>
<comment type="catalytic activity">
    <reaction evidence="11">
        <text>a tRNA precursor + 2 CTP + ATP = a tRNA with a 3' CCA end + 3 diphosphate</text>
        <dbReference type="Rhea" id="RHEA:14433"/>
        <dbReference type="Rhea" id="RHEA-COMP:10465"/>
        <dbReference type="Rhea" id="RHEA-COMP:10468"/>
        <dbReference type="ChEBI" id="CHEBI:30616"/>
        <dbReference type="ChEBI" id="CHEBI:33019"/>
        <dbReference type="ChEBI" id="CHEBI:37563"/>
        <dbReference type="ChEBI" id="CHEBI:74896"/>
        <dbReference type="ChEBI" id="CHEBI:83071"/>
        <dbReference type="EC" id="2.7.7.72"/>
    </reaction>
</comment>
<feature type="binding site" evidence="11">
    <location>
        <position position="159"/>
    </location>
    <ligand>
        <name>ATP</name>
        <dbReference type="ChEBI" id="CHEBI:30616"/>
    </ligand>
</feature>
<dbReference type="InterPro" id="IPR032828">
    <property type="entry name" value="PolyA_RNA-bd"/>
</dbReference>
<organism evidence="12 13">
    <name type="scientific">Aerococcus urinaehominis</name>
    <dbReference type="NCBI Taxonomy" id="128944"/>
    <lineage>
        <taxon>Bacteria</taxon>
        <taxon>Bacillati</taxon>
        <taxon>Bacillota</taxon>
        <taxon>Bacilli</taxon>
        <taxon>Lactobacillales</taxon>
        <taxon>Aerococcaceae</taxon>
        <taxon>Aerococcus</taxon>
    </lineage>
</organism>
<dbReference type="AlphaFoldDB" id="A0A0X8FLW6"/>
<evidence type="ECO:0000256" key="11">
    <source>
        <dbReference type="HAMAP-Rule" id="MF_01263"/>
    </source>
</evidence>
<evidence type="ECO:0000313" key="13">
    <source>
        <dbReference type="Proteomes" id="UP000062260"/>
    </source>
</evidence>
<feature type="binding site" evidence="11">
    <location>
        <position position="165"/>
    </location>
    <ligand>
        <name>ATP</name>
        <dbReference type="ChEBI" id="CHEBI:30616"/>
    </ligand>
</feature>
<protein>
    <recommendedName>
        <fullName evidence="11">CCA-adding enzyme</fullName>
        <ecNumber evidence="11">2.7.7.72</ecNumber>
    </recommendedName>
    <alternativeName>
        <fullName evidence="11">CCA tRNA nucleotidyltransferase</fullName>
    </alternativeName>
    <alternativeName>
        <fullName evidence="11">tRNA CCA-pyrophosphorylase</fullName>
    </alternativeName>
    <alternativeName>
        <fullName evidence="11">tRNA adenylyl-/cytidylyl- transferase</fullName>
    </alternativeName>
    <alternativeName>
        <fullName evidence="11">tRNA nucleotidyltransferase</fullName>
    </alternativeName>
    <alternativeName>
        <fullName evidence="11">tRNA-NT</fullName>
    </alternativeName>
</protein>
<evidence type="ECO:0000313" key="12">
    <source>
        <dbReference type="EMBL" id="AMB99718.1"/>
    </source>
</evidence>
<feature type="binding site" evidence="11">
    <location>
        <position position="32"/>
    </location>
    <ligand>
        <name>ATP</name>
        <dbReference type="ChEBI" id="CHEBI:30616"/>
    </ligand>
</feature>
<sequence>MSLAAIFDQAKPVLNRLHTAGYEAYFVGGCVRDYLLGRPIHDIDITSSAYPVEIQKLFPKHVDLGVEHGTVLVLYNGGKYEVTTYRSEGPYTDYRRPDQVTFVKDLKEDLLRRDFTINALAMDAGGQVIDYFAGQADLQAGLIRAVGCPQERFSEDALRMMRALRFLSQLNFQLDDDTQNALVNLQHLLNKIAIERILVEMNKLWLGPAWQRALQLMYQSGLHQQLPSFDQLASGLAYLCQKVSHSVRFPNYQLAWALLIFSSQNHQQAGQNLGRQLSREWKMSNQDRQAILTYLDILYQRRDQEIWDVWSLYQLGYQPVLNVEELLAVSQTEGDHFGQAFSPSQLASLPVLAEQVPIASKKDMAIKGNDIIKHFDPQPRALIGTWLDQAEEAIVRGQLANEADQILAYIASLNS</sequence>
<dbReference type="Proteomes" id="UP000062260">
    <property type="component" value="Chromosome"/>
</dbReference>
<feature type="binding site" evidence="11">
    <location>
        <position position="29"/>
    </location>
    <ligand>
        <name>CTP</name>
        <dbReference type="ChEBI" id="CHEBI:37563"/>
    </ligand>
</feature>
<comment type="cofactor">
    <cofactor evidence="1 11">
        <name>Mg(2+)</name>
        <dbReference type="ChEBI" id="CHEBI:18420"/>
    </cofactor>
</comment>
<comment type="miscellaneous">
    <text evidence="11">A single active site specifically recognizes both ATP and CTP and is responsible for their addition.</text>
</comment>
<evidence type="ECO:0000256" key="3">
    <source>
        <dbReference type="ARBA" id="ARBA00022694"/>
    </source>
</evidence>
<feature type="binding site" evidence="11">
    <location>
        <position position="29"/>
    </location>
    <ligand>
        <name>ATP</name>
        <dbReference type="ChEBI" id="CHEBI:30616"/>
    </ligand>
</feature>
<feature type="binding site" evidence="11">
    <location>
        <position position="159"/>
    </location>
    <ligand>
        <name>CTP</name>
        <dbReference type="ChEBI" id="CHEBI:37563"/>
    </ligand>
</feature>
<dbReference type="Gene3D" id="3.30.460.10">
    <property type="entry name" value="Beta Polymerase, domain 2"/>
    <property type="match status" value="1"/>
</dbReference>
<dbReference type="Pfam" id="PF13735">
    <property type="entry name" value="tRNA_NucTran2_2"/>
    <property type="match status" value="1"/>
</dbReference>
<comment type="function">
    <text evidence="11">Catalyzes the addition and repair of the essential 3'-terminal CCA sequence in tRNAs without using a nucleic acid template. Adds these three nucleotides in the order of C, C, and A to the tRNA nucleotide-73, using CTP and ATP as substrates and producing inorganic pyrophosphate. tRNA 3'-terminal CCA addition is required both for tRNA processing and repair. Also involved in tRNA surveillance by mediating tandem CCA addition to generate a CCACCA at the 3' terminus of unstable tRNAs. While stable tRNAs receive only 3'-terminal CCA, unstable tRNAs are marked with CCACCA and rapidly degraded.</text>
</comment>
<dbReference type="OrthoDB" id="9805698at2"/>
<dbReference type="PANTHER" id="PTHR46173:SF1">
    <property type="entry name" value="CCA TRNA NUCLEOTIDYLTRANSFERASE 1, MITOCHONDRIAL"/>
    <property type="match status" value="1"/>
</dbReference>
<evidence type="ECO:0000256" key="2">
    <source>
        <dbReference type="ARBA" id="ARBA00022679"/>
    </source>
</evidence>
<dbReference type="InterPro" id="IPR043519">
    <property type="entry name" value="NT_sf"/>
</dbReference>
<dbReference type="GO" id="GO:0042245">
    <property type="term" value="P:RNA repair"/>
    <property type="evidence" value="ECO:0007669"/>
    <property type="project" value="UniProtKB-KW"/>
</dbReference>
<keyword evidence="9 11" id="KW-0460">Magnesium</keyword>
<dbReference type="Gene3D" id="1.10.246.80">
    <property type="match status" value="1"/>
</dbReference>
<keyword evidence="4 11" id="KW-0548">Nucleotidyltransferase</keyword>
<dbReference type="SUPFAM" id="SSF81891">
    <property type="entry name" value="Poly A polymerase C-terminal region-like"/>
    <property type="match status" value="1"/>
</dbReference>
<proteinExistence type="inferred from homology"/>
<feature type="binding site" evidence="11">
    <location>
        <position position="162"/>
    </location>
    <ligand>
        <name>ATP</name>
        <dbReference type="ChEBI" id="CHEBI:30616"/>
    </ligand>
</feature>
<dbReference type="SUPFAM" id="SSF81301">
    <property type="entry name" value="Nucleotidyltransferase"/>
    <property type="match status" value="1"/>
</dbReference>
<feature type="binding site" evidence="11">
    <location>
        <position position="113"/>
    </location>
    <ligand>
        <name>CTP</name>
        <dbReference type="ChEBI" id="CHEBI:37563"/>
    </ligand>
</feature>
<evidence type="ECO:0000256" key="10">
    <source>
        <dbReference type="ARBA" id="ARBA00022884"/>
    </source>
</evidence>
<keyword evidence="13" id="KW-1185">Reference proteome</keyword>
<keyword evidence="2 11" id="KW-0808">Transferase</keyword>
<dbReference type="GO" id="GO:0005524">
    <property type="term" value="F:ATP binding"/>
    <property type="evidence" value="ECO:0007669"/>
    <property type="project" value="UniProtKB-UniRule"/>
</dbReference>
<evidence type="ECO:0000256" key="9">
    <source>
        <dbReference type="ARBA" id="ARBA00022842"/>
    </source>
</evidence>
<feature type="binding site" evidence="11">
    <location>
        <position position="42"/>
    </location>
    <ligand>
        <name>Mg(2+)</name>
        <dbReference type="ChEBI" id="CHEBI:18420"/>
    </ligand>
</feature>
<feature type="binding site" evidence="11">
    <location>
        <position position="44"/>
    </location>
    <ligand>
        <name>Mg(2+)</name>
        <dbReference type="ChEBI" id="CHEBI:18420"/>
    </ligand>
</feature>
<accession>A0A0X8FLW6</accession>
<dbReference type="GO" id="GO:0000287">
    <property type="term" value="F:magnesium ion binding"/>
    <property type="evidence" value="ECO:0007669"/>
    <property type="project" value="UniProtKB-UniRule"/>
</dbReference>
<dbReference type="GO" id="GO:0160016">
    <property type="term" value="F:CCACCA tRNA nucleotidyltransferase activity"/>
    <property type="evidence" value="ECO:0007669"/>
    <property type="project" value="RHEA"/>
</dbReference>
<evidence type="ECO:0000256" key="4">
    <source>
        <dbReference type="ARBA" id="ARBA00022695"/>
    </source>
</evidence>
<evidence type="ECO:0000256" key="5">
    <source>
        <dbReference type="ARBA" id="ARBA00022723"/>
    </source>
</evidence>
<comment type="catalytic activity">
    <reaction evidence="11">
        <text>a tRNA with a 3' CCA end + 2 CTP + ATP = a tRNA with a 3' CCACCA end + 3 diphosphate</text>
        <dbReference type="Rhea" id="RHEA:76235"/>
        <dbReference type="Rhea" id="RHEA-COMP:10468"/>
        <dbReference type="Rhea" id="RHEA-COMP:18655"/>
        <dbReference type="ChEBI" id="CHEBI:30616"/>
        <dbReference type="ChEBI" id="CHEBI:33019"/>
        <dbReference type="ChEBI" id="CHEBI:37563"/>
        <dbReference type="ChEBI" id="CHEBI:83071"/>
        <dbReference type="ChEBI" id="CHEBI:195187"/>
    </reaction>
</comment>
<dbReference type="Pfam" id="PF01743">
    <property type="entry name" value="PolyA_pol"/>
    <property type="match status" value="1"/>
</dbReference>
<dbReference type="NCBIfam" id="NF009814">
    <property type="entry name" value="PRK13299.1"/>
    <property type="match status" value="1"/>
</dbReference>
<dbReference type="PANTHER" id="PTHR46173">
    <property type="entry name" value="CCA TRNA NUCLEOTIDYLTRANSFERASE 1, MITOCHONDRIAL"/>
    <property type="match status" value="1"/>
</dbReference>
<gene>
    <name evidence="11" type="primary">cca</name>
    <name evidence="12" type="ORF">AWM75_06845</name>
</gene>
<name>A0A0X8FLW6_9LACT</name>
<dbReference type="GO" id="GO:0004810">
    <property type="term" value="F:CCA tRNA nucleotidyltransferase activity"/>
    <property type="evidence" value="ECO:0007669"/>
    <property type="project" value="UniProtKB-UniRule"/>
</dbReference>
<dbReference type="EC" id="2.7.7.72" evidence="11"/>
<comment type="subunit">
    <text evidence="11">Homodimer.</text>
</comment>
<keyword evidence="5 11" id="KW-0479">Metal-binding</keyword>
<evidence type="ECO:0000256" key="7">
    <source>
        <dbReference type="ARBA" id="ARBA00022800"/>
    </source>
</evidence>
<evidence type="ECO:0000256" key="6">
    <source>
        <dbReference type="ARBA" id="ARBA00022741"/>
    </source>
</evidence>
<feature type="binding site" evidence="11">
    <location>
        <position position="156"/>
    </location>
    <ligand>
        <name>ATP</name>
        <dbReference type="ChEBI" id="CHEBI:30616"/>
    </ligand>
</feature>
<dbReference type="InterPro" id="IPR032810">
    <property type="entry name" value="CCA-adding_enz_C"/>
</dbReference>
<reference evidence="12 13" key="1">
    <citation type="journal article" date="2016" name="Genome Announc.">
        <title>Complete Genome Sequences of Aerococcus christensenii CCUG 28831T, Aerococcus sanguinicola CCUG 43001T, Aerococcus urinae CCUG 36881T, Aerococcus urinaeequi CCUG 28094T, Aerococcus urinaehominis CCUG 42038 BT, and Aerococcus viridans CCUG 4311T.</title>
        <authorList>
            <person name="Carkaci D."/>
            <person name="Dargis R."/>
            <person name="Nielsen X.C."/>
            <person name="Skovgaard O."/>
            <person name="Fuursted K."/>
            <person name="Christensen J.J."/>
        </authorList>
    </citation>
    <scope>NUCLEOTIDE SEQUENCE [LARGE SCALE GENOMIC DNA]</scope>
    <source>
        <strain evidence="12 13">CCUG42038B</strain>
    </source>
</reference>
<comment type="similarity">
    <text evidence="11">Belongs to the tRNA nucleotidyltransferase/poly(A) polymerase family. Bacterial CCA-adding enzyme type 3 subfamily.</text>
</comment>
<dbReference type="CDD" id="cd05398">
    <property type="entry name" value="NT_ClassII-CCAase"/>
    <property type="match status" value="1"/>
</dbReference>
<keyword evidence="3 11" id="KW-0819">tRNA processing</keyword>
<dbReference type="RefSeq" id="WP_067980014.1">
    <property type="nucleotide sequence ID" value="NZ_CP014163.1"/>
</dbReference>
<dbReference type="InterPro" id="IPR023068">
    <property type="entry name" value="CCA-adding_enz_firmicutes"/>
</dbReference>
<feature type="binding site" evidence="11">
    <location>
        <position position="165"/>
    </location>
    <ligand>
        <name>CTP</name>
        <dbReference type="ChEBI" id="CHEBI:37563"/>
    </ligand>
</feature>
<reference evidence="13" key="2">
    <citation type="submission" date="2016-01" db="EMBL/GenBank/DDBJ databases">
        <title>Six Aerococcus type strain genome sequencing and assembly using PacBio and Illumina Hiseq.</title>
        <authorList>
            <person name="Carkaci D."/>
            <person name="Dargis R."/>
            <person name="Nielsen X.C."/>
            <person name="Skovgaard O."/>
            <person name="Fuursted K."/>
            <person name="Christensen J.J."/>
        </authorList>
    </citation>
    <scope>NUCLEOTIDE SEQUENCE [LARGE SCALE GENOMIC DNA]</scope>
    <source>
        <strain evidence="13">CCUG42038B</strain>
    </source>
</reference>
<keyword evidence="6 11" id="KW-0547">Nucleotide-binding</keyword>
<evidence type="ECO:0000256" key="8">
    <source>
        <dbReference type="ARBA" id="ARBA00022840"/>
    </source>
</evidence>
<keyword evidence="8 11" id="KW-0067">ATP-binding</keyword>
<dbReference type="InterPro" id="IPR050264">
    <property type="entry name" value="Bact_CCA-adding_enz_type3_sf"/>
</dbReference>
<feature type="binding site" evidence="11">
    <location>
        <position position="156"/>
    </location>
    <ligand>
        <name>CTP</name>
        <dbReference type="ChEBI" id="CHEBI:37563"/>
    </ligand>
</feature>
<dbReference type="Pfam" id="PF12627">
    <property type="entry name" value="PolyA_pol_RNAbd"/>
    <property type="match status" value="1"/>
</dbReference>
<keyword evidence="7 11" id="KW-0692">RNA repair</keyword>
<dbReference type="STRING" id="128944.AWM75_06845"/>
<feature type="binding site" evidence="11">
    <location>
        <position position="162"/>
    </location>
    <ligand>
        <name>CTP</name>
        <dbReference type="ChEBI" id="CHEBI:37563"/>
    </ligand>
</feature>
<dbReference type="EMBL" id="CP014163">
    <property type="protein sequence ID" value="AMB99718.1"/>
    <property type="molecule type" value="Genomic_DNA"/>
</dbReference>
<feature type="binding site" evidence="11">
    <location>
        <position position="32"/>
    </location>
    <ligand>
        <name>CTP</name>
        <dbReference type="ChEBI" id="CHEBI:37563"/>
    </ligand>
</feature>
<dbReference type="GO" id="GO:0001680">
    <property type="term" value="P:tRNA 3'-terminal CCA addition"/>
    <property type="evidence" value="ECO:0007669"/>
    <property type="project" value="UniProtKB-UniRule"/>
</dbReference>
<feature type="binding site" evidence="11">
    <location>
        <position position="113"/>
    </location>
    <ligand>
        <name>ATP</name>
        <dbReference type="ChEBI" id="CHEBI:30616"/>
    </ligand>
</feature>
<dbReference type="Gene3D" id="1.10.110.30">
    <property type="match status" value="1"/>
</dbReference>
<keyword evidence="10 11" id="KW-0694">RNA-binding</keyword>
<dbReference type="HAMAP" id="MF_01263">
    <property type="entry name" value="CCA_bact_type3"/>
    <property type="match status" value="1"/>
</dbReference>
<evidence type="ECO:0000256" key="1">
    <source>
        <dbReference type="ARBA" id="ARBA00001946"/>
    </source>
</evidence>
<dbReference type="GO" id="GO:0000049">
    <property type="term" value="F:tRNA binding"/>
    <property type="evidence" value="ECO:0007669"/>
    <property type="project" value="UniProtKB-UniRule"/>
</dbReference>
<dbReference type="InterPro" id="IPR002646">
    <property type="entry name" value="PolA_pol_head_dom"/>
</dbReference>
<dbReference type="Gene3D" id="1.20.58.560">
    <property type="match status" value="1"/>
</dbReference>